<evidence type="ECO:0000256" key="8">
    <source>
        <dbReference type="PROSITE-ProRule" id="PRU10141"/>
    </source>
</evidence>
<gene>
    <name evidence="11" type="ORF">DME_LOCUS4849</name>
</gene>
<dbReference type="FunFam" id="1.10.510.10:FF:000554">
    <property type="entry name" value="Predicted protein"/>
    <property type="match status" value="1"/>
</dbReference>
<comment type="catalytic activity">
    <reaction evidence="7">
        <text>L-tyrosyl-[protein] + ATP = O-phospho-L-tyrosyl-[protein] + ADP + H(+)</text>
        <dbReference type="Rhea" id="RHEA:10596"/>
        <dbReference type="Rhea" id="RHEA-COMP:10136"/>
        <dbReference type="Rhea" id="RHEA-COMP:20101"/>
        <dbReference type="ChEBI" id="CHEBI:15378"/>
        <dbReference type="ChEBI" id="CHEBI:30616"/>
        <dbReference type="ChEBI" id="CHEBI:46858"/>
        <dbReference type="ChEBI" id="CHEBI:61978"/>
        <dbReference type="ChEBI" id="CHEBI:456216"/>
        <dbReference type="EC" id="2.7.10.1"/>
    </reaction>
</comment>
<keyword evidence="3 8" id="KW-0547">Nucleotide-binding</keyword>
<feature type="domain" description="Protein kinase" evidence="10">
    <location>
        <begin position="400"/>
        <end position="701"/>
    </location>
</feature>
<dbReference type="GO" id="GO:0043235">
    <property type="term" value="C:receptor complex"/>
    <property type="evidence" value="ECO:0007669"/>
    <property type="project" value="TreeGrafter"/>
</dbReference>
<dbReference type="Proteomes" id="UP000038040">
    <property type="component" value="Unplaced"/>
</dbReference>
<dbReference type="InterPro" id="IPR000719">
    <property type="entry name" value="Prot_kinase_dom"/>
</dbReference>
<protein>
    <submittedName>
        <fullName evidence="14">Protein kinase domain-containing protein</fullName>
    </submittedName>
</protein>
<dbReference type="SUPFAM" id="SSF56112">
    <property type="entry name" value="Protein kinase-like (PK-like)"/>
    <property type="match status" value="1"/>
</dbReference>
<dbReference type="EMBL" id="UYYG01001151">
    <property type="protein sequence ID" value="VDN54876.1"/>
    <property type="molecule type" value="Genomic_DNA"/>
</dbReference>
<dbReference type="Gene3D" id="3.30.200.20">
    <property type="entry name" value="Phosphorylase Kinase, domain 1"/>
    <property type="match status" value="1"/>
</dbReference>
<evidence type="ECO:0000256" key="7">
    <source>
        <dbReference type="ARBA" id="ARBA00051243"/>
    </source>
</evidence>
<dbReference type="PANTHER" id="PTHR24416:SF594">
    <property type="entry name" value="PROTEIN KINASE DOMAIN-CONTAINING PROTEIN"/>
    <property type="match status" value="1"/>
</dbReference>
<feature type="binding site" evidence="8">
    <location>
        <position position="434"/>
    </location>
    <ligand>
        <name>ATP</name>
        <dbReference type="ChEBI" id="CHEBI:30616"/>
    </ligand>
</feature>
<evidence type="ECO:0000259" key="10">
    <source>
        <dbReference type="PROSITE" id="PS50011"/>
    </source>
</evidence>
<keyword evidence="2" id="KW-0808">Transferase</keyword>
<dbReference type="PRINTS" id="PR00109">
    <property type="entry name" value="TYRKINASE"/>
</dbReference>
<dbReference type="InterPro" id="IPR008266">
    <property type="entry name" value="Tyr_kinase_AS"/>
</dbReference>
<dbReference type="GO" id="GO:0004714">
    <property type="term" value="F:transmembrane receptor protein tyrosine kinase activity"/>
    <property type="evidence" value="ECO:0007669"/>
    <property type="project" value="UniProtKB-EC"/>
</dbReference>
<keyword evidence="9" id="KW-1133">Transmembrane helix</keyword>
<dbReference type="InterPro" id="IPR017441">
    <property type="entry name" value="Protein_kinase_ATP_BS"/>
</dbReference>
<accession>A0A0N4U1K1</accession>
<dbReference type="InterPro" id="IPR050122">
    <property type="entry name" value="RTK"/>
</dbReference>
<sequence>MKISEYPSPPFNVTVNTDVIIAEVKFLELTVFWDFEIDSNRTGFYLRVTADDKWCEKDFPGYYAHNIGPKEKSHIIPMLTTDGQPLEIQHRCQYTIQMHSKPYPYGDPQYAVILKYTVPECINDYCDCRSQNMVPTPRNVQIVTLLNREGGIDAIVNWTYPHIANRSHHFRFDLSERFHHNNAHFKNNDAFKYRIADMPPHVVHAGENQTTFSTKLPINLIANEEYKLLLFAMNDQLCNSDDVTVIFTADDDQEEPLFMTNNNEQSLPSLISPTFSKNNSTKPMSNNYIHSISVDIWNSTIIEDLKKPQKINTYSIKISSSLMIFLLIAGFLLMTIIASIMVIFIWKKCYRDDKSKIEKSAIIPWAMANSSHSMLETNILYRRVDPTLQKMDIEIPFNKIQVGGIIGQGAFGLVCMGTARGVEGYSGPTTVAIKQLKSNADEIERREFLGEMNIMKQVGRHPNIVAMYGYCTEPNHECMLMEYVPFGDLKHYLQNLRKQLDVALLNMKSSLYVREAPSLPPSLHSSFISNVEDPSLPSSDLYHLDSHELQSFAAQVANGMAHIESLGIIHRDLAARNILVGRSNQLKISDFGLSRHGVYVKTTKGVIPLRWLSIEAIQRNIYSTKSDVWAYGVVLWEICTLGGFPYPTISDKDILKYLQLGKRLEKPPSCSEDIYELMMQCWAENPTERPSFAYLCDHLNDLNNQQSLYVEFITNEQLPPPDGYCILSDRPATHAQSSIMDDDMENHNEMG</sequence>
<dbReference type="GO" id="GO:0005886">
    <property type="term" value="C:plasma membrane"/>
    <property type="evidence" value="ECO:0007669"/>
    <property type="project" value="TreeGrafter"/>
</dbReference>
<evidence type="ECO:0000256" key="4">
    <source>
        <dbReference type="ARBA" id="ARBA00022777"/>
    </source>
</evidence>
<dbReference type="PROSITE" id="PS00109">
    <property type="entry name" value="PROTEIN_KINASE_TYR"/>
    <property type="match status" value="1"/>
</dbReference>
<evidence type="ECO:0000313" key="14">
    <source>
        <dbReference type="WBParaSite" id="DME_0000048901-mRNA-1"/>
    </source>
</evidence>
<dbReference type="AlphaFoldDB" id="A0A0N4U1K1"/>
<evidence type="ECO:0000313" key="13">
    <source>
        <dbReference type="Proteomes" id="UP000274756"/>
    </source>
</evidence>
<evidence type="ECO:0000256" key="9">
    <source>
        <dbReference type="SAM" id="Phobius"/>
    </source>
</evidence>
<organism evidence="12 14">
    <name type="scientific">Dracunculus medinensis</name>
    <name type="common">Guinea worm</name>
    <dbReference type="NCBI Taxonomy" id="318479"/>
    <lineage>
        <taxon>Eukaryota</taxon>
        <taxon>Metazoa</taxon>
        <taxon>Ecdysozoa</taxon>
        <taxon>Nematoda</taxon>
        <taxon>Chromadorea</taxon>
        <taxon>Rhabditida</taxon>
        <taxon>Spirurina</taxon>
        <taxon>Dracunculoidea</taxon>
        <taxon>Dracunculidae</taxon>
        <taxon>Dracunculus</taxon>
    </lineage>
</organism>
<dbReference type="CDD" id="cd00192">
    <property type="entry name" value="PTKc"/>
    <property type="match status" value="1"/>
</dbReference>
<keyword evidence="6" id="KW-0829">Tyrosine-protein kinase</keyword>
<evidence type="ECO:0000256" key="3">
    <source>
        <dbReference type="ARBA" id="ARBA00022741"/>
    </source>
</evidence>
<feature type="transmembrane region" description="Helical" evidence="9">
    <location>
        <begin position="322"/>
        <end position="346"/>
    </location>
</feature>
<dbReference type="GO" id="GO:0005524">
    <property type="term" value="F:ATP binding"/>
    <property type="evidence" value="ECO:0007669"/>
    <property type="project" value="UniProtKB-UniRule"/>
</dbReference>
<evidence type="ECO:0000313" key="11">
    <source>
        <dbReference type="EMBL" id="VDN54876.1"/>
    </source>
</evidence>
<keyword evidence="4" id="KW-0418">Kinase</keyword>
<comment type="subcellular location">
    <subcellularLocation>
        <location evidence="1">Membrane</location>
        <topology evidence="1">Single-pass membrane protein</topology>
    </subcellularLocation>
</comment>
<evidence type="ECO:0000256" key="6">
    <source>
        <dbReference type="ARBA" id="ARBA00023137"/>
    </source>
</evidence>
<dbReference type="STRING" id="318479.A0A0N4U1K1"/>
<dbReference type="Gene3D" id="1.10.510.10">
    <property type="entry name" value="Transferase(Phosphotransferase) domain 1"/>
    <property type="match status" value="1"/>
</dbReference>
<dbReference type="InterPro" id="IPR020635">
    <property type="entry name" value="Tyr_kinase_cat_dom"/>
</dbReference>
<dbReference type="Proteomes" id="UP000274756">
    <property type="component" value="Unassembled WGS sequence"/>
</dbReference>
<dbReference type="Pfam" id="PF07714">
    <property type="entry name" value="PK_Tyr_Ser-Thr"/>
    <property type="match status" value="1"/>
</dbReference>
<reference evidence="14" key="1">
    <citation type="submission" date="2017-02" db="UniProtKB">
        <authorList>
            <consortium name="WormBaseParasite"/>
        </authorList>
    </citation>
    <scope>IDENTIFICATION</scope>
</reference>
<evidence type="ECO:0000256" key="2">
    <source>
        <dbReference type="ARBA" id="ARBA00022679"/>
    </source>
</evidence>
<dbReference type="PROSITE" id="PS00107">
    <property type="entry name" value="PROTEIN_KINASE_ATP"/>
    <property type="match status" value="1"/>
</dbReference>
<reference evidence="11 13" key="2">
    <citation type="submission" date="2018-11" db="EMBL/GenBank/DDBJ databases">
        <authorList>
            <consortium name="Pathogen Informatics"/>
        </authorList>
    </citation>
    <scope>NUCLEOTIDE SEQUENCE [LARGE SCALE GENOMIC DNA]</scope>
</reference>
<proteinExistence type="predicted"/>
<name>A0A0N4U1K1_DRAME</name>
<keyword evidence="13" id="KW-1185">Reference proteome</keyword>
<keyword evidence="9" id="KW-0472">Membrane</keyword>
<dbReference type="WBParaSite" id="DME_0000048901-mRNA-1">
    <property type="protein sequence ID" value="DME_0000048901-mRNA-1"/>
    <property type="gene ID" value="DME_0000048901"/>
</dbReference>
<dbReference type="PANTHER" id="PTHR24416">
    <property type="entry name" value="TYROSINE-PROTEIN KINASE RECEPTOR"/>
    <property type="match status" value="1"/>
</dbReference>
<evidence type="ECO:0000256" key="1">
    <source>
        <dbReference type="ARBA" id="ARBA00004167"/>
    </source>
</evidence>
<dbReference type="InterPro" id="IPR011009">
    <property type="entry name" value="Kinase-like_dom_sf"/>
</dbReference>
<dbReference type="PROSITE" id="PS50011">
    <property type="entry name" value="PROTEIN_KINASE_DOM"/>
    <property type="match status" value="1"/>
</dbReference>
<dbReference type="SMART" id="SM00219">
    <property type="entry name" value="TyrKc"/>
    <property type="match status" value="1"/>
</dbReference>
<keyword evidence="5 8" id="KW-0067">ATP-binding</keyword>
<evidence type="ECO:0000313" key="12">
    <source>
        <dbReference type="Proteomes" id="UP000038040"/>
    </source>
</evidence>
<dbReference type="InterPro" id="IPR001245">
    <property type="entry name" value="Ser-Thr/Tyr_kinase_cat_dom"/>
</dbReference>
<dbReference type="OrthoDB" id="3256376at2759"/>
<keyword evidence="9" id="KW-0812">Transmembrane</keyword>
<dbReference type="GO" id="GO:0007169">
    <property type="term" value="P:cell surface receptor protein tyrosine kinase signaling pathway"/>
    <property type="evidence" value="ECO:0007669"/>
    <property type="project" value="TreeGrafter"/>
</dbReference>
<evidence type="ECO:0000256" key="5">
    <source>
        <dbReference type="ARBA" id="ARBA00022840"/>
    </source>
</evidence>